<evidence type="ECO:0000256" key="1">
    <source>
        <dbReference type="SAM" id="Phobius"/>
    </source>
</evidence>
<keyword evidence="1" id="KW-0812">Transmembrane</keyword>
<proteinExistence type="predicted"/>
<dbReference type="Gene3D" id="3.40.190.10">
    <property type="entry name" value="Periplasmic binding protein-like II"/>
    <property type="match status" value="1"/>
</dbReference>
<dbReference type="Pfam" id="PF16868">
    <property type="entry name" value="NMT1_3"/>
    <property type="match status" value="1"/>
</dbReference>
<organism evidence="3 4">
    <name type="scientific">Congregibacter variabilis</name>
    <dbReference type="NCBI Taxonomy" id="3081200"/>
    <lineage>
        <taxon>Bacteria</taxon>
        <taxon>Pseudomonadati</taxon>
        <taxon>Pseudomonadota</taxon>
        <taxon>Gammaproteobacteria</taxon>
        <taxon>Cellvibrionales</taxon>
        <taxon>Halieaceae</taxon>
        <taxon>Congregibacter</taxon>
    </lineage>
</organism>
<reference evidence="3 4" key="1">
    <citation type="submission" date="2023-10" db="EMBL/GenBank/DDBJ databases">
        <title>Two novel species belonging to the OM43/NOR5 clade.</title>
        <authorList>
            <person name="Park M."/>
        </authorList>
    </citation>
    <scope>NUCLEOTIDE SEQUENCE [LARGE SCALE GENOMIC DNA]</scope>
    <source>
        <strain evidence="3 4">IMCC43200</strain>
    </source>
</reference>
<evidence type="ECO:0000256" key="2">
    <source>
        <dbReference type="SAM" id="SignalP"/>
    </source>
</evidence>
<dbReference type="PANTHER" id="PTHR42941">
    <property type="entry name" value="SLL1037 PROTEIN"/>
    <property type="match status" value="1"/>
</dbReference>
<evidence type="ECO:0000313" key="3">
    <source>
        <dbReference type="EMBL" id="WOJ92089.1"/>
    </source>
</evidence>
<protein>
    <submittedName>
        <fullName evidence="3">TAXI family TRAP transporter solute-binding subunit</fullName>
    </submittedName>
</protein>
<gene>
    <name evidence="3" type="ORF">R0135_09850</name>
</gene>
<feature type="chain" id="PRO_5047117078" evidence="2">
    <location>
        <begin position="27"/>
        <end position="426"/>
    </location>
</feature>
<sequence length="426" mass="47544">MNTRVRPYRLVALIALWALSSAAVSATVLRLHPPDNQQLNFSSLSAIVEEETGIRLEPDPSNVNGDDPIESLLDGSAQLAIVENTRAFQPGLRSVLPLYQSVVHLAARQGLSLGDLRASGSQPKMHIVHNSHTARLVLDLLFERASDLPESYELWRPGDPGDPDLLLYVGPINPGNTSWFPEGFTLVPLSRFDPAGAEFYIEGISFLVPQLSSTRIPALTYSLPGNEVGIDALAVDMLLVAHKSTDPSAIYQLTRVLLEQKPRFAAVEPALFRWMSGDFSAVDFTFPLHRGARNYLERDEPGFLERYAESLNFLVYLIVLLFTGAVTFGRWRARRRKDRIDGFYLRVLELRRSAGFDDPSRLLSELEKIEDEAFEGLIAERLAADDSFRIFTELAEGLRRELKDQIASANTSEAARRAAVQLQQEK</sequence>
<dbReference type="Proteomes" id="UP001626537">
    <property type="component" value="Chromosome"/>
</dbReference>
<accession>A0ABZ0I0D1</accession>
<evidence type="ECO:0000313" key="4">
    <source>
        <dbReference type="Proteomes" id="UP001626537"/>
    </source>
</evidence>
<name>A0ABZ0I0D1_9GAMM</name>
<keyword evidence="4" id="KW-1185">Reference proteome</keyword>
<dbReference type="RefSeq" id="WP_407346664.1">
    <property type="nucleotide sequence ID" value="NZ_CP136864.1"/>
</dbReference>
<keyword evidence="1" id="KW-1133">Transmembrane helix</keyword>
<dbReference type="SUPFAM" id="SSF53850">
    <property type="entry name" value="Periplasmic binding protein-like II"/>
    <property type="match status" value="1"/>
</dbReference>
<feature type="transmembrane region" description="Helical" evidence="1">
    <location>
        <begin position="313"/>
        <end position="331"/>
    </location>
</feature>
<feature type="signal peptide" evidence="2">
    <location>
        <begin position="1"/>
        <end position="26"/>
    </location>
</feature>
<keyword evidence="2" id="KW-0732">Signal</keyword>
<dbReference type="EMBL" id="CP136864">
    <property type="protein sequence ID" value="WOJ92089.1"/>
    <property type="molecule type" value="Genomic_DNA"/>
</dbReference>
<keyword evidence="1" id="KW-0472">Membrane</keyword>
<dbReference type="InterPro" id="IPR011852">
    <property type="entry name" value="TRAP_TAXI"/>
</dbReference>
<dbReference type="PANTHER" id="PTHR42941:SF1">
    <property type="entry name" value="SLL1037 PROTEIN"/>
    <property type="match status" value="1"/>
</dbReference>